<feature type="binding site" evidence="8">
    <location>
        <position position="263"/>
    </location>
    <ligand>
        <name>glyoxylate</name>
        <dbReference type="ChEBI" id="CHEBI:36655"/>
    </ligand>
</feature>
<dbReference type="KEGG" id="tpal:117639887"/>
<feature type="binding site" evidence="8">
    <location>
        <position position="236"/>
    </location>
    <ligand>
        <name>FMN</name>
        <dbReference type="ChEBI" id="CHEBI:58210"/>
    </ligand>
</feature>
<dbReference type="SUPFAM" id="SSF51395">
    <property type="entry name" value="FMN-linked oxidoreductases"/>
    <property type="match status" value="1"/>
</dbReference>
<feature type="binding site" evidence="8">
    <location>
        <position position="158"/>
    </location>
    <ligand>
        <name>FMN</name>
        <dbReference type="ChEBI" id="CHEBI:58210"/>
    </ligand>
</feature>
<feature type="binding site" evidence="8">
    <location>
        <position position="130"/>
    </location>
    <ligand>
        <name>FMN</name>
        <dbReference type="ChEBI" id="CHEBI:58210"/>
    </ligand>
</feature>
<name>A0A6P8YD70_THRPL</name>
<dbReference type="GO" id="GO:0005782">
    <property type="term" value="C:peroxisomal matrix"/>
    <property type="evidence" value="ECO:0007669"/>
    <property type="project" value="TreeGrafter"/>
</dbReference>
<dbReference type="Proteomes" id="UP000515158">
    <property type="component" value="Unplaced"/>
</dbReference>
<dbReference type="GO" id="GO:0010181">
    <property type="term" value="F:FMN binding"/>
    <property type="evidence" value="ECO:0007669"/>
    <property type="project" value="InterPro"/>
</dbReference>
<dbReference type="AlphaFoldDB" id="A0A6P8YD70"/>
<feature type="binding site" evidence="8">
    <location>
        <position position="108"/>
    </location>
    <ligand>
        <name>FMN</name>
        <dbReference type="ChEBI" id="CHEBI:58210"/>
    </ligand>
</feature>
<feature type="binding site" evidence="8">
    <location>
        <position position="167"/>
    </location>
    <ligand>
        <name>glyoxylate</name>
        <dbReference type="ChEBI" id="CHEBI:36655"/>
    </ligand>
</feature>
<dbReference type="FunCoup" id="A0A6P8YD70">
    <property type="interactions" value="268"/>
</dbReference>
<dbReference type="CTD" id="3771779"/>
<dbReference type="Pfam" id="PF01070">
    <property type="entry name" value="FMN_dh"/>
    <property type="match status" value="1"/>
</dbReference>
<gene>
    <name evidence="11" type="primary">LOC117639887</name>
</gene>
<feature type="binding site" evidence="8">
    <location>
        <position position="260"/>
    </location>
    <ligand>
        <name>glyoxylate</name>
        <dbReference type="ChEBI" id="CHEBI:36655"/>
    </ligand>
</feature>
<organism evidence="11">
    <name type="scientific">Thrips palmi</name>
    <name type="common">Melon thrips</name>
    <dbReference type="NCBI Taxonomy" id="161013"/>
    <lineage>
        <taxon>Eukaryota</taxon>
        <taxon>Metazoa</taxon>
        <taxon>Ecdysozoa</taxon>
        <taxon>Arthropoda</taxon>
        <taxon>Hexapoda</taxon>
        <taxon>Insecta</taxon>
        <taxon>Pterygota</taxon>
        <taxon>Neoptera</taxon>
        <taxon>Paraneoptera</taxon>
        <taxon>Thysanoptera</taxon>
        <taxon>Terebrantia</taxon>
        <taxon>Thripoidea</taxon>
        <taxon>Thripidae</taxon>
        <taxon>Thrips</taxon>
    </lineage>
</organism>
<evidence type="ECO:0000256" key="6">
    <source>
        <dbReference type="ARBA" id="ARBA00029327"/>
    </source>
</evidence>
<keyword evidence="10" id="KW-1185">Reference proteome</keyword>
<evidence type="ECO:0000313" key="10">
    <source>
        <dbReference type="Proteomes" id="UP000515158"/>
    </source>
</evidence>
<evidence type="ECO:0000259" key="9">
    <source>
        <dbReference type="PROSITE" id="PS51349"/>
    </source>
</evidence>
<comment type="similarity">
    <text evidence="4">Belongs to the FMN-dependent alpha-hydroxy acid dehydrogenase family.</text>
</comment>
<dbReference type="PROSITE" id="PS00557">
    <property type="entry name" value="FMN_HYDROXY_ACID_DH_1"/>
    <property type="match status" value="1"/>
</dbReference>
<dbReference type="FunFam" id="3.20.20.70:FF:000056">
    <property type="entry name" value="hydroxyacid oxidase 2"/>
    <property type="match status" value="1"/>
</dbReference>
<dbReference type="CDD" id="cd02809">
    <property type="entry name" value="alpha_hydroxyacid_oxid_FMN"/>
    <property type="match status" value="1"/>
</dbReference>
<keyword evidence="8" id="KW-0288">FMN</keyword>
<dbReference type="InterPro" id="IPR013785">
    <property type="entry name" value="Aldolase_TIM"/>
</dbReference>
<dbReference type="InterPro" id="IPR008259">
    <property type="entry name" value="FMN_hydac_DH_AS"/>
</dbReference>
<protein>
    <recommendedName>
        <fullName evidence="2">(S)-2-hydroxy-acid oxidase</fullName>
        <ecNumber evidence="2">1.1.3.15</ecNumber>
    </recommendedName>
</protein>
<dbReference type="InterPro" id="IPR000262">
    <property type="entry name" value="FMN-dep_DH"/>
</dbReference>
<comment type="catalytic activity">
    <reaction evidence="5">
        <text>a (2S)-2-hydroxycarboxylate + O2 = a 2-oxocarboxylate + H2O2</text>
        <dbReference type="Rhea" id="RHEA:16789"/>
        <dbReference type="ChEBI" id="CHEBI:15379"/>
        <dbReference type="ChEBI" id="CHEBI:16240"/>
        <dbReference type="ChEBI" id="CHEBI:35179"/>
        <dbReference type="ChEBI" id="CHEBI:58123"/>
        <dbReference type="EC" id="1.1.3.15"/>
    </reaction>
    <physiologicalReaction direction="left-to-right" evidence="5">
        <dbReference type="Rhea" id="RHEA:16790"/>
    </physiologicalReaction>
</comment>
<evidence type="ECO:0000313" key="11">
    <source>
        <dbReference type="RefSeq" id="XP_034231732.1"/>
    </source>
</evidence>
<evidence type="ECO:0000256" key="7">
    <source>
        <dbReference type="PIRSR" id="PIRSR000138-1"/>
    </source>
</evidence>
<dbReference type="GO" id="GO:0001561">
    <property type="term" value="P:fatty acid alpha-oxidation"/>
    <property type="evidence" value="ECO:0007669"/>
    <property type="project" value="TreeGrafter"/>
</dbReference>
<evidence type="ECO:0000256" key="3">
    <source>
        <dbReference type="ARBA" id="ARBA00023002"/>
    </source>
</evidence>
<evidence type="ECO:0000256" key="5">
    <source>
        <dbReference type="ARBA" id="ARBA00029325"/>
    </source>
</evidence>
<dbReference type="InterPro" id="IPR037396">
    <property type="entry name" value="FMN_HAD"/>
</dbReference>
<dbReference type="PROSITE" id="PS51349">
    <property type="entry name" value="FMN_HYDROXY_ACID_DH_2"/>
    <property type="match status" value="1"/>
</dbReference>
<evidence type="ECO:0000256" key="2">
    <source>
        <dbReference type="ARBA" id="ARBA00013087"/>
    </source>
</evidence>
<keyword evidence="8" id="KW-0285">Flavoprotein</keyword>
<feature type="binding site" evidence="8">
    <location>
        <position position="26"/>
    </location>
    <ligand>
        <name>glyoxylate</name>
        <dbReference type="ChEBI" id="CHEBI:36655"/>
    </ligand>
</feature>
<dbReference type="PANTHER" id="PTHR10578">
    <property type="entry name" value="S -2-HYDROXY-ACID OXIDASE-RELATED"/>
    <property type="match status" value="1"/>
</dbReference>
<sequence>MADKLVCVDDFEREARSSLPRNALDYYRSGADEELTLSLNKEALKRLRIRPRMLRDVTHRSTATAALGEAVSVPFGVSPTAMQRMAHPDGELANVRAVAKMGGVFILSTLSTSSIEEVAEAAPDATRWFQLYIYKDRSVTEQLVRRAEKAGYRALVLTVDAPVFGNRRADARHKFALPSHLRLANLEGLGQEKTKMSSAKSGSGLNEYTNKLFDQSVNWKDVEWLKSFTTLPLVLKGVLTKEDALMGAELGVAAIFVSNHGARQLDGVPASIEALPEVVRAVKGRCQVFVDGGFSTGADIFKALALGADMVFFGRPALWGLSHSGQTGVERVLNILKVELDRTMALAGCNSVKDIVKEMVVHDTYYSKL</sequence>
<proteinExistence type="inferred from homology"/>
<evidence type="ECO:0000256" key="4">
    <source>
        <dbReference type="ARBA" id="ARBA00024042"/>
    </source>
</evidence>
<feature type="binding site" evidence="8">
    <location>
        <begin position="79"/>
        <end position="81"/>
    </location>
    <ligand>
        <name>FMN</name>
        <dbReference type="ChEBI" id="CHEBI:58210"/>
    </ligand>
</feature>
<dbReference type="GeneID" id="117639887"/>
<comment type="cofactor">
    <cofactor evidence="1">
        <name>FMN</name>
        <dbReference type="ChEBI" id="CHEBI:58210"/>
    </cofactor>
</comment>
<dbReference type="InParanoid" id="A0A6P8YD70"/>
<dbReference type="Gene3D" id="3.20.20.70">
    <property type="entry name" value="Aldolase class I"/>
    <property type="match status" value="1"/>
</dbReference>
<feature type="binding site" evidence="8">
    <location>
        <position position="258"/>
    </location>
    <ligand>
        <name>FMN</name>
        <dbReference type="ChEBI" id="CHEBI:58210"/>
    </ligand>
</feature>
<feature type="active site" description="Proton acceptor" evidence="7">
    <location>
        <position position="260"/>
    </location>
</feature>
<evidence type="ECO:0000256" key="8">
    <source>
        <dbReference type="PIRSR" id="PIRSR000138-2"/>
    </source>
</evidence>
<evidence type="ECO:0000256" key="1">
    <source>
        <dbReference type="ARBA" id="ARBA00001917"/>
    </source>
</evidence>
<dbReference type="PANTHER" id="PTHR10578:SF149">
    <property type="entry name" value="2-HYDROXYACID OXIDASE 2"/>
    <property type="match status" value="1"/>
</dbReference>
<dbReference type="RefSeq" id="XP_034231732.1">
    <property type="nucleotide sequence ID" value="XM_034375841.1"/>
</dbReference>
<dbReference type="GO" id="GO:0003973">
    <property type="term" value="F:(S)-2-hydroxy-acid oxidase activity"/>
    <property type="evidence" value="ECO:0007669"/>
    <property type="project" value="UniProtKB-EC"/>
</dbReference>
<keyword evidence="3" id="KW-0560">Oxidoreductase</keyword>
<accession>A0A6P8YD70</accession>
<feature type="binding site" evidence="8">
    <location>
        <begin position="314"/>
        <end position="315"/>
    </location>
    <ligand>
        <name>FMN</name>
        <dbReference type="ChEBI" id="CHEBI:58210"/>
    </ligand>
</feature>
<comment type="catalytic activity">
    <reaction evidence="6">
        <text>2-hydroxyoctanoate + O2 = 2-oxooctanoate + H2O2</text>
        <dbReference type="Rhea" id="RHEA:67940"/>
        <dbReference type="ChEBI" id="CHEBI:15379"/>
        <dbReference type="ChEBI" id="CHEBI:16240"/>
        <dbReference type="ChEBI" id="CHEBI:133514"/>
        <dbReference type="ChEBI" id="CHEBI:176689"/>
    </reaction>
    <physiologicalReaction direction="left-to-right" evidence="6">
        <dbReference type="Rhea" id="RHEA:67941"/>
    </physiologicalReaction>
</comment>
<dbReference type="OrthoDB" id="25826at2759"/>
<dbReference type="EC" id="1.1.3.15" evidence="2"/>
<dbReference type="PIRSF" id="PIRSF000138">
    <property type="entry name" value="Al-hdrx_acd_dh"/>
    <property type="match status" value="1"/>
</dbReference>
<feature type="binding site" evidence="8">
    <location>
        <position position="132"/>
    </location>
    <ligand>
        <name>glyoxylate</name>
        <dbReference type="ChEBI" id="CHEBI:36655"/>
    </ligand>
</feature>
<reference evidence="11" key="1">
    <citation type="submission" date="2025-08" db="UniProtKB">
        <authorList>
            <consortium name="RefSeq"/>
        </authorList>
    </citation>
    <scope>IDENTIFICATION</scope>
    <source>
        <tissue evidence="11">Total insect</tissue>
    </source>
</reference>
<dbReference type="InterPro" id="IPR012133">
    <property type="entry name" value="Alpha-hydoxy_acid_DH_FMN"/>
</dbReference>
<feature type="domain" description="FMN hydroxy acid dehydrogenase" evidence="9">
    <location>
        <begin position="1"/>
        <end position="365"/>
    </location>
</feature>